<sequence length="208" mass="21533">MSTLRDPVGPKDKSVYVRRRIIVLVALLAVVAAVVLIILKPGGVGGASDAPKVSVPGDLGDTAAKPTTSAGKNSTPACAEGELVVTPIADKSSYAEGEEPKLSLKVENRGTKACSGDLGTATMTFAITSGADQVWLSTDCQKKPDHRSVILQPGKPLETETITWDRTRSSKDTCDISRDPVTAGGASYHLKVSVGSAQGDGTAQFILG</sequence>
<gene>
    <name evidence="2" type="ORF">GCM10009768_10360</name>
</gene>
<accession>A0ABN2LCG4</accession>
<keyword evidence="1" id="KW-0812">Transmembrane</keyword>
<protein>
    <recommendedName>
        <fullName evidence="4">DUF4232 domain-containing protein</fullName>
    </recommendedName>
</protein>
<dbReference type="EMBL" id="BAAAOB010000001">
    <property type="protein sequence ID" value="GAA1783438.1"/>
    <property type="molecule type" value="Genomic_DNA"/>
</dbReference>
<dbReference type="RefSeq" id="WP_344030182.1">
    <property type="nucleotide sequence ID" value="NZ_BAAAOB010000001.1"/>
</dbReference>
<reference evidence="2 3" key="1">
    <citation type="journal article" date="2019" name="Int. J. Syst. Evol. Microbiol.">
        <title>The Global Catalogue of Microorganisms (GCM) 10K type strain sequencing project: providing services to taxonomists for standard genome sequencing and annotation.</title>
        <authorList>
            <consortium name="The Broad Institute Genomics Platform"/>
            <consortium name="The Broad Institute Genome Sequencing Center for Infectious Disease"/>
            <person name="Wu L."/>
            <person name="Ma J."/>
        </authorList>
    </citation>
    <scope>NUCLEOTIDE SEQUENCE [LARGE SCALE GENOMIC DNA]</scope>
    <source>
        <strain evidence="2 3">JCM 14736</strain>
    </source>
</reference>
<dbReference type="Proteomes" id="UP001500851">
    <property type="component" value="Unassembled WGS sequence"/>
</dbReference>
<evidence type="ECO:0000313" key="3">
    <source>
        <dbReference type="Proteomes" id="UP001500851"/>
    </source>
</evidence>
<evidence type="ECO:0008006" key="4">
    <source>
        <dbReference type="Google" id="ProtNLM"/>
    </source>
</evidence>
<keyword evidence="1" id="KW-1133">Transmembrane helix</keyword>
<keyword evidence="1" id="KW-0472">Membrane</keyword>
<evidence type="ECO:0000256" key="1">
    <source>
        <dbReference type="SAM" id="Phobius"/>
    </source>
</evidence>
<organism evidence="2 3">
    <name type="scientific">Leucobacter iarius</name>
    <dbReference type="NCBI Taxonomy" id="333963"/>
    <lineage>
        <taxon>Bacteria</taxon>
        <taxon>Bacillati</taxon>
        <taxon>Actinomycetota</taxon>
        <taxon>Actinomycetes</taxon>
        <taxon>Micrococcales</taxon>
        <taxon>Microbacteriaceae</taxon>
        <taxon>Leucobacter</taxon>
    </lineage>
</organism>
<feature type="transmembrane region" description="Helical" evidence="1">
    <location>
        <begin position="21"/>
        <end position="39"/>
    </location>
</feature>
<name>A0ABN2LCG4_9MICO</name>
<keyword evidence="3" id="KW-1185">Reference proteome</keyword>
<evidence type="ECO:0000313" key="2">
    <source>
        <dbReference type="EMBL" id="GAA1783438.1"/>
    </source>
</evidence>
<comment type="caution">
    <text evidence="2">The sequence shown here is derived from an EMBL/GenBank/DDBJ whole genome shotgun (WGS) entry which is preliminary data.</text>
</comment>
<proteinExistence type="predicted"/>